<evidence type="ECO:0000313" key="26">
    <source>
        <dbReference type="EMBL" id="CAK9139197.1"/>
    </source>
</evidence>
<keyword evidence="12" id="KW-0732">Signal</keyword>
<dbReference type="InterPro" id="IPR055414">
    <property type="entry name" value="LRR_R13L4/SHOC2-like"/>
</dbReference>
<keyword evidence="15" id="KW-0418">Kinase</keyword>
<evidence type="ECO:0000256" key="13">
    <source>
        <dbReference type="ARBA" id="ARBA00022737"/>
    </source>
</evidence>
<evidence type="ECO:0000256" key="18">
    <source>
        <dbReference type="ARBA" id="ARBA00023136"/>
    </source>
</evidence>
<dbReference type="SUPFAM" id="SSF56112">
    <property type="entry name" value="Protein kinase-like (PK-like)"/>
    <property type="match status" value="1"/>
</dbReference>
<dbReference type="InterPro" id="IPR013210">
    <property type="entry name" value="LRR_N_plant-typ"/>
</dbReference>
<evidence type="ECO:0000256" key="9">
    <source>
        <dbReference type="ARBA" id="ARBA00022614"/>
    </source>
</evidence>
<dbReference type="InterPro" id="IPR032675">
    <property type="entry name" value="LRR_dom_sf"/>
</dbReference>
<dbReference type="FunFam" id="3.80.10.10:FF:000275">
    <property type="entry name" value="Leucine-rich repeat receptor-like protein kinase"/>
    <property type="match status" value="1"/>
</dbReference>
<dbReference type="FunFam" id="3.30.200.20:FF:000432">
    <property type="entry name" value="LRR receptor-like serine/threonine-protein kinase EFR"/>
    <property type="match status" value="1"/>
</dbReference>
<keyword evidence="6" id="KW-1003">Cell membrane</keyword>
<feature type="transmembrane region" description="Helical" evidence="24">
    <location>
        <begin position="504"/>
        <end position="527"/>
    </location>
</feature>
<reference evidence="26 27" key="1">
    <citation type="submission" date="2024-02" db="EMBL/GenBank/DDBJ databases">
        <authorList>
            <person name="Vignale AGUSTIN F."/>
            <person name="Sosa J E."/>
            <person name="Modenutti C."/>
        </authorList>
    </citation>
    <scope>NUCLEOTIDE SEQUENCE [LARGE SCALE GENOMIC DNA]</scope>
</reference>
<keyword evidence="14 23" id="KW-0547">Nucleotide-binding</keyword>
<evidence type="ECO:0000256" key="8">
    <source>
        <dbReference type="ARBA" id="ARBA00022553"/>
    </source>
</evidence>
<evidence type="ECO:0000256" key="12">
    <source>
        <dbReference type="ARBA" id="ARBA00022729"/>
    </source>
</evidence>
<comment type="similarity">
    <text evidence="4">Belongs to the RLP family.</text>
</comment>
<dbReference type="PROSITE" id="PS50011">
    <property type="entry name" value="PROTEIN_KINASE_DOM"/>
    <property type="match status" value="1"/>
</dbReference>
<dbReference type="FunFam" id="1.10.510.10:FF:000358">
    <property type="entry name" value="Putative leucine-rich repeat receptor-like serine/threonine-protein kinase"/>
    <property type="match status" value="1"/>
</dbReference>
<dbReference type="AlphaFoldDB" id="A0ABC8RAV3"/>
<comment type="similarity">
    <text evidence="3">Belongs to the protein kinase superfamily. Ser/Thr protein kinase family.</text>
</comment>
<dbReference type="Pfam" id="PF00069">
    <property type="entry name" value="Pkinase"/>
    <property type="match status" value="1"/>
</dbReference>
<dbReference type="Gene3D" id="3.30.200.20">
    <property type="entry name" value="Phosphorylase Kinase, domain 1"/>
    <property type="match status" value="1"/>
</dbReference>
<dbReference type="FunFam" id="3.80.10.10:FF:000095">
    <property type="entry name" value="LRR receptor-like serine/threonine-protein kinase GSO1"/>
    <property type="match status" value="1"/>
</dbReference>
<dbReference type="GO" id="GO:0004674">
    <property type="term" value="F:protein serine/threonine kinase activity"/>
    <property type="evidence" value="ECO:0007669"/>
    <property type="project" value="UniProtKB-KW"/>
</dbReference>
<evidence type="ECO:0000256" key="10">
    <source>
        <dbReference type="ARBA" id="ARBA00022679"/>
    </source>
</evidence>
<keyword evidence="16 23" id="KW-0067">ATP-binding</keyword>
<evidence type="ECO:0000256" key="23">
    <source>
        <dbReference type="PROSITE-ProRule" id="PRU10141"/>
    </source>
</evidence>
<dbReference type="InterPro" id="IPR000719">
    <property type="entry name" value="Prot_kinase_dom"/>
</dbReference>
<sequence length="876" mass="96936">MAFNLESFMLIFQLTFYFILLLSLNLYIPKSVTATKLGNETDKLALLDFKSKISDDPFGVLASWNKSFPFCQWVGVTCGLKHQRVVSLHLHNQKLVGTISPHVGNLSFLRSFNLAINSFHNEIPSEVGCLFRLREFNLSNNLLQGEIPVSLSRCTKLINLQLGYNLLKGRVPFELGTDIGLVLPNLQILVLTHCQFSGPIPASLSNASDSLLLGFGENNPMLQILFFLILSFYGNRLRGDSDFLTSLTNCSKLRILDISLNQFGGILPTSIVNLSSQLTWLMLGGNNFGGNIPPEISNLFNLNVLVMSTNLLWGNIPASIGKLSKLHGLYLAVNQLTGEIPFSLGNLTQLLTLNLRLNNFSGSIPSRTCKIGNLQSTVEIYVSNNKLSSEIPSTLGRLFALQRLHMHGNLFEGSIPPLNGLKGLRYLDLSRNNLSARFPQYLETFSSLIYVNLSFNNLDGEVPSQGIFQNATAVKLQGNINLCEGIPDLHLKPCLVQKHKKGSYLKLILLIVIPFLFLALAMVFLSVQLIRKMKMKRPSLTSVGQFHPKISYQELLNATGGFSSGNLIGSGSFGVVYTGTLCPEGTNVAVKVLKLSQCRASKSFMVECRALSNIRHRNLVRIITACSSIDFGRNDFNALVYEFMPNGSLEHWLHPENGHTQLRNLDLLQRIKIAIDVASALHYLHKKCEARVIHCDVKPSNVLLDNDFTAHLSDFGLARLLSKSGIEAVLSQFNSVGVMGTTGYTAPEYGMGARMSTHGDVYCYGILLLEMFTGKRPTDKSFSDDLNLHNSVKMALPVLVTEVVDQFLLTEGMQEAQSSIGSSSNHRNECIECLTSILEIGIACSAESPSDRMDIKDVEYRLLSIRGKFIGPRRHH</sequence>
<evidence type="ECO:0000256" key="3">
    <source>
        <dbReference type="ARBA" id="ARBA00008684"/>
    </source>
</evidence>
<evidence type="ECO:0000256" key="17">
    <source>
        <dbReference type="ARBA" id="ARBA00022989"/>
    </source>
</evidence>
<dbReference type="Gene3D" id="1.10.510.10">
    <property type="entry name" value="Transferase(Phosphotransferase) domain 1"/>
    <property type="match status" value="1"/>
</dbReference>
<comment type="subcellular location">
    <subcellularLocation>
        <location evidence="1">Cell membrane</location>
        <topology evidence="1">Single-pass membrane protein</topology>
    </subcellularLocation>
    <subcellularLocation>
        <location evidence="2">Membrane</location>
        <topology evidence="2">Single-pass type I membrane protein</topology>
    </subcellularLocation>
</comment>
<dbReference type="SMART" id="SM00220">
    <property type="entry name" value="S_TKc"/>
    <property type="match status" value="1"/>
</dbReference>
<evidence type="ECO:0000256" key="20">
    <source>
        <dbReference type="ARBA" id="ARBA00023180"/>
    </source>
</evidence>
<dbReference type="PROSITE" id="PS00108">
    <property type="entry name" value="PROTEIN_KINASE_ST"/>
    <property type="match status" value="1"/>
</dbReference>
<dbReference type="Pfam" id="PF08263">
    <property type="entry name" value="LRRNT_2"/>
    <property type="match status" value="1"/>
</dbReference>
<dbReference type="EC" id="2.7.11.1" evidence="5"/>
<evidence type="ECO:0000313" key="27">
    <source>
        <dbReference type="Proteomes" id="UP001642360"/>
    </source>
</evidence>
<evidence type="ECO:0000256" key="1">
    <source>
        <dbReference type="ARBA" id="ARBA00004162"/>
    </source>
</evidence>
<evidence type="ECO:0000256" key="19">
    <source>
        <dbReference type="ARBA" id="ARBA00023170"/>
    </source>
</evidence>
<evidence type="ECO:0000256" key="22">
    <source>
        <dbReference type="ARBA" id="ARBA00048679"/>
    </source>
</evidence>
<dbReference type="Gene3D" id="3.80.10.10">
    <property type="entry name" value="Ribonuclease Inhibitor"/>
    <property type="match status" value="2"/>
</dbReference>
<keyword evidence="8" id="KW-0597">Phosphoprotein</keyword>
<evidence type="ECO:0000256" key="4">
    <source>
        <dbReference type="ARBA" id="ARBA00009592"/>
    </source>
</evidence>
<keyword evidence="7" id="KW-0723">Serine/threonine-protein kinase</keyword>
<dbReference type="InterPro" id="IPR017441">
    <property type="entry name" value="Protein_kinase_ATP_BS"/>
</dbReference>
<feature type="domain" description="Protein kinase" evidence="25">
    <location>
        <begin position="562"/>
        <end position="863"/>
    </location>
</feature>
<dbReference type="SUPFAM" id="SSF52047">
    <property type="entry name" value="RNI-like"/>
    <property type="match status" value="1"/>
</dbReference>
<evidence type="ECO:0000256" key="7">
    <source>
        <dbReference type="ARBA" id="ARBA00022527"/>
    </source>
</evidence>
<evidence type="ECO:0000256" key="14">
    <source>
        <dbReference type="ARBA" id="ARBA00022741"/>
    </source>
</evidence>
<evidence type="ECO:0000256" key="21">
    <source>
        <dbReference type="ARBA" id="ARBA00047899"/>
    </source>
</evidence>
<feature type="transmembrane region" description="Helical" evidence="24">
    <location>
        <begin position="7"/>
        <end position="28"/>
    </location>
</feature>
<dbReference type="PANTHER" id="PTHR27008:SF596">
    <property type="entry name" value="OS02G0215500 PROTEIN"/>
    <property type="match status" value="1"/>
</dbReference>
<name>A0ABC8RAV3_9AQUA</name>
<dbReference type="PROSITE" id="PS00107">
    <property type="entry name" value="PROTEIN_KINASE_ATP"/>
    <property type="match status" value="1"/>
</dbReference>
<keyword evidence="18 24" id="KW-0472">Membrane</keyword>
<keyword evidence="13" id="KW-0677">Repeat</keyword>
<dbReference type="CDD" id="cd14066">
    <property type="entry name" value="STKc_IRAK"/>
    <property type="match status" value="1"/>
</dbReference>
<keyword evidence="10" id="KW-0808">Transferase</keyword>
<evidence type="ECO:0000256" key="2">
    <source>
        <dbReference type="ARBA" id="ARBA00004479"/>
    </source>
</evidence>
<keyword evidence="9" id="KW-0433">Leucine-rich repeat</keyword>
<dbReference type="Pfam" id="PF23598">
    <property type="entry name" value="LRR_14"/>
    <property type="match status" value="1"/>
</dbReference>
<keyword evidence="11 24" id="KW-0812">Transmembrane</keyword>
<keyword evidence="20" id="KW-0325">Glycoprotein</keyword>
<keyword evidence="27" id="KW-1185">Reference proteome</keyword>
<dbReference type="EMBL" id="CAUOFW020000946">
    <property type="protein sequence ID" value="CAK9139197.1"/>
    <property type="molecule type" value="Genomic_DNA"/>
</dbReference>
<dbReference type="InterPro" id="IPR001611">
    <property type="entry name" value="Leu-rich_rpt"/>
</dbReference>
<feature type="binding site" evidence="23">
    <location>
        <position position="591"/>
    </location>
    <ligand>
        <name>ATP</name>
        <dbReference type="ChEBI" id="CHEBI:30616"/>
    </ligand>
</feature>
<evidence type="ECO:0000256" key="5">
    <source>
        <dbReference type="ARBA" id="ARBA00012513"/>
    </source>
</evidence>
<dbReference type="GO" id="GO:0005524">
    <property type="term" value="F:ATP binding"/>
    <property type="evidence" value="ECO:0007669"/>
    <property type="project" value="UniProtKB-UniRule"/>
</dbReference>
<gene>
    <name evidence="26" type="ORF">ILEXP_LOCUS6564</name>
</gene>
<dbReference type="InterPro" id="IPR011009">
    <property type="entry name" value="Kinase-like_dom_sf"/>
</dbReference>
<dbReference type="GO" id="GO:0005886">
    <property type="term" value="C:plasma membrane"/>
    <property type="evidence" value="ECO:0007669"/>
    <property type="project" value="UniProtKB-SubCell"/>
</dbReference>
<evidence type="ECO:0000259" key="25">
    <source>
        <dbReference type="PROSITE" id="PS50011"/>
    </source>
</evidence>
<evidence type="ECO:0000256" key="24">
    <source>
        <dbReference type="SAM" id="Phobius"/>
    </source>
</evidence>
<dbReference type="PANTHER" id="PTHR27008">
    <property type="entry name" value="OS04G0122200 PROTEIN"/>
    <property type="match status" value="1"/>
</dbReference>
<proteinExistence type="inferred from homology"/>
<comment type="caution">
    <text evidence="26">The sequence shown here is derived from an EMBL/GenBank/DDBJ whole genome shotgun (WGS) entry which is preliminary data.</text>
</comment>
<evidence type="ECO:0000256" key="16">
    <source>
        <dbReference type="ARBA" id="ARBA00022840"/>
    </source>
</evidence>
<evidence type="ECO:0000256" key="15">
    <source>
        <dbReference type="ARBA" id="ARBA00022777"/>
    </source>
</evidence>
<dbReference type="InterPro" id="IPR008271">
    <property type="entry name" value="Ser/Thr_kinase_AS"/>
</dbReference>
<keyword evidence="19" id="KW-0675">Receptor</keyword>
<dbReference type="Pfam" id="PF00560">
    <property type="entry name" value="LRR_1"/>
    <property type="match status" value="2"/>
</dbReference>
<protein>
    <recommendedName>
        <fullName evidence="5">non-specific serine/threonine protein kinase</fullName>
        <ecNumber evidence="5">2.7.11.1</ecNumber>
    </recommendedName>
</protein>
<organism evidence="26 27">
    <name type="scientific">Ilex paraguariensis</name>
    <name type="common">yerba mate</name>
    <dbReference type="NCBI Taxonomy" id="185542"/>
    <lineage>
        <taxon>Eukaryota</taxon>
        <taxon>Viridiplantae</taxon>
        <taxon>Streptophyta</taxon>
        <taxon>Embryophyta</taxon>
        <taxon>Tracheophyta</taxon>
        <taxon>Spermatophyta</taxon>
        <taxon>Magnoliopsida</taxon>
        <taxon>eudicotyledons</taxon>
        <taxon>Gunneridae</taxon>
        <taxon>Pentapetalae</taxon>
        <taxon>asterids</taxon>
        <taxon>campanulids</taxon>
        <taxon>Aquifoliales</taxon>
        <taxon>Aquifoliaceae</taxon>
        <taxon>Ilex</taxon>
    </lineage>
</organism>
<dbReference type="Proteomes" id="UP001642360">
    <property type="component" value="Unassembled WGS sequence"/>
</dbReference>
<dbReference type="InterPro" id="IPR051809">
    <property type="entry name" value="Plant_receptor-like_S/T_kinase"/>
</dbReference>
<evidence type="ECO:0000256" key="6">
    <source>
        <dbReference type="ARBA" id="ARBA00022475"/>
    </source>
</evidence>
<comment type="catalytic activity">
    <reaction evidence="21">
        <text>L-threonyl-[protein] + ATP = O-phospho-L-threonyl-[protein] + ADP + H(+)</text>
        <dbReference type="Rhea" id="RHEA:46608"/>
        <dbReference type="Rhea" id="RHEA-COMP:11060"/>
        <dbReference type="Rhea" id="RHEA-COMP:11605"/>
        <dbReference type="ChEBI" id="CHEBI:15378"/>
        <dbReference type="ChEBI" id="CHEBI:30013"/>
        <dbReference type="ChEBI" id="CHEBI:30616"/>
        <dbReference type="ChEBI" id="CHEBI:61977"/>
        <dbReference type="ChEBI" id="CHEBI:456216"/>
        <dbReference type="EC" id="2.7.11.1"/>
    </reaction>
</comment>
<accession>A0ABC8RAV3</accession>
<keyword evidence="17 24" id="KW-1133">Transmembrane helix</keyword>
<evidence type="ECO:0000256" key="11">
    <source>
        <dbReference type="ARBA" id="ARBA00022692"/>
    </source>
</evidence>
<comment type="catalytic activity">
    <reaction evidence="22">
        <text>L-seryl-[protein] + ATP = O-phospho-L-seryl-[protein] + ADP + H(+)</text>
        <dbReference type="Rhea" id="RHEA:17989"/>
        <dbReference type="Rhea" id="RHEA-COMP:9863"/>
        <dbReference type="Rhea" id="RHEA-COMP:11604"/>
        <dbReference type="ChEBI" id="CHEBI:15378"/>
        <dbReference type="ChEBI" id="CHEBI:29999"/>
        <dbReference type="ChEBI" id="CHEBI:30616"/>
        <dbReference type="ChEBI" id="CHEBI:83421"/>
        <dbReference type="ChEBI" id="CHEBI:456216"/>
        <dbReference type="EC" id="2.7.11.1"/>
    </reaction>
</comment>